<dbReference type="RefSeq" id="WP_200396943.1">
    <property type="nucleotide sequence ID" value="NZ_CP066831.1"/>
</dbReference>
<dbReference type="AlphaFoldDB" id="A0A7T7I6T7"/>
<dbReference type="EMBL" id="CP066831">
    <property type="protein sequence ID" value="QQM41981.1"/>
    <property type="molecule type" value="Genomic_DNA"/>
</dbReference>
<protein>
    <submittedName>
        <fullName evidence="1">Uncharacterized protein</fullName>
    </submittedName>
</protein>
<keyword evidence="2" id="KW-1185">Reference proteome</keyword>
<proteinExistence type="predicted"/>
<dbReference type="KEGG" id="slf:JEQ17_22740"/>
<evidence type="ECO:0000313" key="1">
    <source>
        <dbReference type="EMBL" id="QQM41981.1"/>
    </source>
</evidence>
<name>A0A7T7I6T7_9ACTN</name>
<organism evidence="1 2">
    <name type="scientific">Streptomyces liliifuscus</name>
    <dbReference type="NCBI Taxonomy" id="2797636"/>
    <lineage>
        <taxon>Bacteria</taxon>
        <taxon>Bacillati</taxon>
        <taxon>Actinomycetota</taxon>
        <taxon>Actinomycetes</taxon>
        <taxon>Kitasatosporales</taxon>
        <taxon>Streptomycetaceae</taxon>
        <taxon>Streptomyces</taxon>
    </lineage>
</organism>
<gene>
    <name evidence="1" type="ORF">JEQ17_22740</name>
</gene>
<reference evidence="1 2" key="1">
    <citation type="submission" date="2020-12" db="EMBL/GenBank/DDBJ databases">
        <title>A novel species.</title>
        <authorList>
            <person name="Li K."/>
        </authorList>
    </citation>
    <scope>NUCLEOTIDE SEQUENCE [LARGE SCALE GENOMIC DNA]</scope>
    <source>
        <strain evidence="1 2">ZYC-3</strain>
    </source>
</reference>
<sequence>MATQPALSLRQAGQEWLLSCAEHPALTQKAWDADDLAPIPTGTHWRVAEAPLAGSMDAVKRIGHHRVGPVLADVTQSTAWWLLPPDLDDELDDVRQLTVYPVGWVLRCPPALFPVRGRVWMERPDGSGRLTDPTLLGAAFGPGGPQLPAEAFG</sequence>
<evidence type="ECO:0000313" key="2">
    <source>
        <dbReference type="Proteomes" id="UP000595636"/>
    </source>
</evidence>
<accession>A0A7T7I6T7</accession>
<dbReference type="Proteomes" id="UP000595636">
    <property type="component" value="Chromosome"/>
</dbReference>